<dbReference type="STRING" id="1619308.B5808_14570"/>
<gene>
    <name evidence="2" type="ORF">B5808_14570</name>
</gene>
<proteinExistence type="predicted"/>
<dbReference type="EMBL" id="CP020715">
    <property type="protein sequence ID" value="ARJ06298.1"/>
    <property type="molecule type" value="Genomic_DNA"/>
</dbReference>
<evidence type="ECO:0000313" key="2">
    <source>
        <dbReference type="EMBL" id="ARJ06298.1"/>
    </source>
</evidence>
<keyword evidence="3" id="KW-1185">Reference proteome</keyword>
<reference evidence="2 3" key="1">
    <citation type="submission" date="2017-04" db="EMBL/GenBank/DDBJ databases">
        <authorList>
            <person name="Afonso C.L."/>
            <person name="Miller P.J."/>
            <person name="Scott M.A."/>
            <person name="Spackman E."/>
            <person name="Goraichik I."/>
            <person name="Dimitrov K.M."/>
            <person name="Suarez D.L."/>
            <person name="Swayne D.E."/>
        </authorList>
    </citation>
    <scope>NUCLEOTIDE SEQUENCE [LARGE SCALE GENOMIC DNA]</scope>
    <source>
        <strain evidence="3">XA(T)</strain>
    </source>
</reference>
<protein>
    <submittedName>
        <fullName evidence="2">Uncharacterized protein</fullName>
    </submittedName>
</protein>
<name>A0A1X9LPR8_9MICO</name>
<dbReference type="AlphaFoldDB" id="A0A1X9LPR8"/>
<dbReference type="KEGG" id="cphy:B5808_14570"/>
<evidence type="ECO:0000313" key="3">
    <source>
        <dbReference type="Proteomes" id="UP000192775"/>
    </source>
</evidence>
<dbReference type="Pfam" id="PF20218">
    <property type="entry name" value="DUF6578"/>
    <property type="match status" value="1"/>
</dbReference>
<sequence length="293" mass="31995">MSGVIVDVEMAFWELQSGGEPFSVDDVVTWVVYSADRPGLDHRRLVATFNEYTPDDEVSLYEVTGVVRRIVVVRQAEREVPGTFGRTNDPSRESRREVQSADRDDDAAERKTSYEVELEIDPDDLPPERQEVLPALVPDLLQARAEAGRSLLASPAGKALGRFYESFIAATQGRATLVAGSGPLGATFIPRTARGAELRWFVRDGTVTVHAGMGSWRLPLDIAGIAELDRLASAVAAGGIRDGRGIRSRSTHVTAADGEKWSDVEQLPAGTFVRIGGGPDRLRAPARRYAPWR</sequence>
<evidence type="ECO:0000256" key="1">
    <source>
        <dbReference type="SAM" id="MobiDB-lite"/>
    </source>
</evidence>
<dbReference type="Proteomes" id="UP000192775">
    <property type="component" value="Chromosome"/>
</dbReference>
<feature type="region of interest" description="Disordered" evidence="1">
    <location>
        <begin position="81"/>
        <end position="112"/>
    </location>
</feature>
<dbReference type="InterPro" id="IPR046485">
    <property type="entry name" value="DUF6578"/>
</dbReference>
<accession>A0A1X9LPR8</accession>
<organism evidence="2 3">
    <name type="scientific">Cnuibacter physcomitrellae</name>
    <dbReference type="NCBI Taxonomy" id="1619308"/>
    <lineage>
        <taxon>Bacteria</taxon>
        <taxon>Bacillati</taxon>
        <taxon>Actinomycetota</taxon>
        <taxon>Actinomycetes</taxon>
        <taxon>Micrococcales</taxon>
        <taxon>Microbacteriaceae</taxon>
        <taxon>Cnuibacter</taxon>
    </lineage>
</organism>
<feature type="compositionally biased region" description="Basic and acidic residues" evidence="1">
    <location>
        <begin position="89"/>
        <end position="112"/>
    </location>
</feature>